<dbReference type="KEGG" id="bsed:DN745_12860"/>
<dbReference type="Pfam" id="PF04264">
    <property type="entry name" value="YceI"/>
    <property type="match status" value="1"/>
</dbReference>
<dbReference type="Gene3D" id="2.40.128.110">
    <property type="entry name" value="Lipid/polyisoprenoid-binding, YceI-like"/>
    <property type="match status" value="1"/>
</dbReference>
<keyword evidence="3" id="KW-1185">Reference proteome</keyword>
<dbReference type="SUPFAM" id="SSF101874">
    <property type="entry name" value="YceI-like"/>
    <property type="match status" value="1"/>
</dbReference>
<dbReference type="SMART" id="SM00867">
    <property type="entry name" value="YceI"/>
    <property type="match status" value="1"/>
</dbReference>
<dbReference type="OrthoDB" id="9811006at2"/>
<reference evidence="2 3" key="1">
    <citation type="submission" date="2018-06" db="EMBL/GenBank/DDBJ databases">
        <title>Lujinxingia sediminis gen. nov. sp. nov., a new facultative anaerobic member of the class Deltaproteobacteria, and proposal of Lujinxingaceae fam. nov.</title>
        <authorList>
            <person name="Guo L.-Y."/>
            <person name="Li C.-M."/>
            <person name="Wang S."/>
            <person name="Du Z.-J."/>
        </authorList>
    </citation>
    <scope>NUCLEOTIDE SEQUENCE [LARGE SCALE GENOMIC DNA]</scope>
    <source>
        <strain evidence="2 3">FA350</strain>
    </source>
</reference>
<evidence type="ECO:0000313" key="3">
    <source>
        <dbReference type="Proteomes" id="UP000249799"/>
    </source>
</evidence>
<gene>
    <name evidence="2" type="ORF">DN745_12860</name>
</gene>
<name>A0A2Z4FN95_9DELT</name>
<proteinExistence type="predicted"/>
<dbReference type="InterPro" id="IPR036761">
    <property type="entry name" value="TTHA0802/YceI-like_sf"/>
</dbReference>
<dbReference type="PANTHER" id="PTHR34406:SF1">
    <property type="entry name" value="PROTEIN YCEI"/>
    <property type="match status" value="1"/>
</dbReference>
<dbReference type="AlphaFoldDB" id="A0A2Z4FN95"/>
<sequence length="176" mass="19476">MMTWNIDKAHSKIGFSVRHMMIAKVHGEFTNFDVQLNLDPVELGNSKIIANIDVQSIDTAQSQRDDHLRSADFFDVEAFPTINFQSTDFEKSGDDNVRLEGLLTIRGITKPITLKGEQLGPVKNPMSGVRSVGYSLTGELSREDFGLTWNKAMESGGVMVGKKVTINIDVEVAESE</sequence>
<evidence type="ECO:0000313" key="2">
    <source>
        <dbReference type="EMBL" id="AWV90174.1"/>
    </source>
</evidence>
<dbReference type="EMBL" id="CP030032">
    <property type="protein sequence ID" value="AWV90174.1"/>
    <property type="molecule type" value="Genomic_DNA"/>
</dbReference>
<dbReference type="Proteomes" id="UP000249799">
    <property type="component" value="Chromosome"/>
</dbReference>
<organism evidence="2 3">
    <name type="scientific">Bradymonas sediminis</name>
    <dbReference type="NCBI Taxonomy" id="1548548"/>
    <lineage>
        <taxon>Bacteria</taxon>
        <taxon>Deltaproteobacteria</taxon>
        <taxon>Bradymonadales</taxon>
        <taxon>Bradymonadaceae</taxon>
        <taxon>Bradymonas</taxon>
    </lineage>
</organism>
<feature type="domain" description="Lipid/polyisoprenoid-binding YceI-like" evidence="1">
    <location>
        <begin position="3"/>
        <end position="173"/>
    </location>
</feature>
<dbReference type="InterPro" id="IPR007372">
    <property type="entry name" value="Lipid/polyisoprenoid-bd_YceI"/>
</dbReference>
<evidence type="ECO:0000259" key="1">
    <source>
        <dbReference type="SMART" id="SM00867"/>
    </source>
</evidence>
<accession>A0A2Z4FN95</accession>
<protein>
    <recommendedName>
        <fullName evidence="1">Lipid/polyisoprenoid-binding YceI-like domain-containing protein</fullName>
    </recommendedName>
</protein>
<dbReference type="PANTHER" id="PTHR34406">
    <property type="entry name" value="PROTEIN YCEI"/>
    <property type="match status" value="1"/>
</dbReference>